<sequence length="39" mass="4408">MFSAEGERQILPRQTKSSLQGIGIMDSSVQLWILTRAQM</sequence>
<dbReference type="AlphaFoldDB" id="B4W045"/>
<dbReference type="STRING" id="118168.MC7420_3584"/>
<evidence type="ECO:0000313" key="1">
    <source>
        <dbReference type="EMBL" id="EDX72512.1"/>
    </source>
</evidence>
<dbReference type="Proteomes" id="UP000003835">
    <property type="component" value="Unassembled WGS sequence"/>
</dbReference>
<dbReference type="EMBL" id="DS989864">
    <property type="protein sequence ID" value="EDX72512.1"/>
    <property type="molecule type" value="Genomic_DNA"/>
</dbReference>
<dbReference type="HOGENOM" id="CLU_3307886_0_0_3"/>
<gene>
    <name evidence="1" type="ORF">MC7420_3584</name>
</gene>
<evidence type="ECO:0000313" key="2">
    <source>
        <dbReference type="Proteomes" id="UP000003835"/>
    </source>
</evidence>
<keyword evidence="2" id="KW-1185">Reference proteome</keyword>
<protein>
    <submittedName>
        <fullName evidence="1">Uncharacterized protein</fullName>
    </submittedName>
</protein>
<accession>B4W045</accession>
<name>B4W045_9CYAN</name>
<reference evidence="1 2" key="1">
    <citation type="submission" date="2008-07" db="EMBL/GenBank/DDBJ databases">
        <authorList>
            <person name="Tandeau de Marsac N."/>
            <person name="Ferriera S."/>
            <person name="Johnson J."/>
            <person name="Kravitz S."/>
            <person name="Beeson K."/>
            <person name="Sutton G."/>
            <person name="Rogers Y.-H."/>
            <person name="Friedman R."/>
            <person name="Frazier M."/>
            <person name="Venter J.C."/>
        </authorList>
    </citation>
    <scope>NUCLEOTIDE SEQUENCE [LARGE SCALE GENOMIC DNA]</scope>
    <source>
        <strain evidence="1 2">PCC 7420</strain>
    </source>
</reference>
<proteinExistence type="predicted"/>
<organism evidence="1 2">
    <name type="scientific">Coleofasciculus chthonoplastes PCC 7420</name>
    <dbReference type="NCBI Taxonomy" id="118168"/>
    <lineage>
        <taxon>Bacteria</taxon>
        <taxon>Bacillati</taxon>
        <taxon>Cyanobacteriota</taxon>
        <taxon>Cyanophyceae</taxon>
        <taxon>Coleofasciculales</taxon>
        <taxon>Coleofasciculaceae</taxon>
        <taxon>Coleofasciculus</taxon>
    </lineage>
</organism>